<name>A0A7X5Y0M3_9SPHN</name>
<dbReference type="RefSeq" id="WP_125974238.1">
    <property type="nucleotide sequence ID" value="NZ_BAAADY010000010.1"/>
</dbReference>
<evidence type="ECO:0000256" key="1">
    <source>
        <dbReference type="SAM" id="SignalP"/>
    </source>
</evidence>
<dbReference type="Proteomes" id="UP000531251">
    <property type="component" value="Unassembled WGS sequence"/>
</dbReference>
<sequence>MSIKLVAAAAVSLLALASPVLAQDRNLAAREIMTGSYATAEQKLLDQMRFDQRPELQLNLAAIYYATGRVDEARALYRDVLQKDDVLMTVTTDRVAGSHAIAQTGLRYLSQRQTIASR</sequence>
<evidence type="ECO:0000313" key="3">
    <source>
        <dbReference type="Proteomes" id="UP000531251"/>
    </source>
</evidence>
<organism evidence="2 3">
    <name type="scientific">Sphingomonas trueperi</name>
    <dbReference type="NCBI Taxonomy" id="53317"/>
    <lineage>
        <taxon>Bacteria</taxon>
        <taxon>Pseudomonadati</taxon>
        <taxon>Pseudomonadota</taxon>
        <taxon>Alphaproteobacteria</taxon>
        <taxon>Sphingomonadales</taxon>
        <taxon>Sphingomonadaceae</taxon>
        <taxon>Sphingomonas</taxon>
    </lineage>
</organism>
<comment type="caution">
    <text evidence="2">The sequence shown here is derived from an EMBL/GenBank/DDBJ whole genome shotgun (WGS) entry which is preliminary data.</text>
</comment>
<dbReference type="SUPFAM" id="SSF48452">
    <property type="entry name" value="TPR-like"/>
    <property type="match status" value="1"/>
</dbReference>
<evidence type="ECO:0000313" key="2">
    <source>
        <dbReference type="EMBL" id="NJB97580.1"/>
    </source>
</evidence>
<dbReference type="Pfam" id="PF14559">
    <property type="entry name" value="TPR_19"/>
    <property type="match status" value="1"/>
</dbReference>
<feature type="chain" id="PRO_5030980638" evidence="1">
    <location>
        <begin position="23"/>
        <end position="118"/>
    </location>
</feature>
<keyword evidence="3" id="KW-1185">Reference proteome</keyword>
<gene>
    <name evidence="2" type="ORF">GGR89_001892</name>
</gene>
<dbReference type="EMBL" id="JAATJB010000004">
    <property type="protein sequence ID" value="NJB97580.1"/>
    <property type="molecule type" value="Genomic_DNA"/>
</dbReference>
<accession>A0A7X5Y0M3</accession>
<proteinExistence type="predicted"/>
<keyword evidence="1" id="KW-0732">Signal</keyword>
<dbReference type="InterPro" id="IPR011990">
    <property type="entry name" value="TPR-like_helical_dom_sf"/>
</dbReference>
<reference evidence="2 3" key="1">
    <citation type="submission" date="2020-03" db="EMBL/GenBank/DDBJ databases">
        <title>Genomic Encyclopedia of Type Strains, Phase IV (KMG-IV): sequencing the most valuable type-strain genomes for metagenomic binning, comparative biology and taxonomic classification.</title>
        <authorList>
            <person name="Goeker M."/>
        </authorList>
    </citation>
    <scope>NUCLEOTIDE SEQUENCE [LARGE SCALE GENOMIC DNA]</scope>
    <source>
        <strain evidence="2 3">DSM 7225</strain>
    </source>
</reference>
<dbReference type="AlphaFoldDB" id="A0A7X5Y0M3"/>
<feature type="signal peptide" evidence="1">
    <location>
        <begin position="1"/>
        <end position="22"/>
    </location>
</feature>
<protein>
    <submittedName>
        <fullName evidence="2">Tetratricopeptide (TPR) repeat protein</fullName>
    </submittedName>
</protein>
<dbReference type="Gene3D" id="1.25.40.10">
    <property type="entry name" value="Tetratricopeptide repeat domain"/>
    <property type="match status" value="1"/>
</dbReference>